<dbReference type="Proteomes" id="UP000659654">
    <property type="component" value="Unassembled WGS sequence"/>
</dbReference>
<evidence type="ECO:0000313" key="2">
    <source>
        <dbReference type="EMBL" id="CAD5233230.1"/>
    </source>
</evidence>
<organism evidence="2 3">
    <name type="scientific">Bursaphelenchus xylophilus</name>
    <name type="common">Pinewood nematode worm</name>
    <name type="synonym">Aphelenchoides xylophilus</name>
    <dbReference type="NCBI Taxonomy" id="6326"/>
    <lineage>
        <taxon>Eukaryota</taxon>
        <taxon>Metazoa</taxon>
        <taxon>Ecdysozoa</taxon>
        <taxon>Nematoda</taxon>
        <taxon>Chromadorea</taxon>
        <taxon>Rhabditida</taxon>
        <taxon>Tylenchina</taxon>
        <taxon>Tylenchomorpha</taxon>
        <taxon>Aphelenchoidea</taxon>
        <taxon>Aphelenchoididae</taxon>
        <taxon>Bursaphelenchus</taxon>
    </lineage>
</organism>
<dbReference type="EMBL" id="CAJFCV020000005">
    <property type="protein sequence ID" value="CAG9126944.1"/>
    <property type="molecule type" value="Genomic_DNA"/>
</dbReference>
<dbReference type="EMBL" id="CAJFDI010000005">
    <property type="protein sequence ID" value="CAD5233230.1"/>
    <property type="molecule type" value="Genomic_DNA"/>
</dbReference>
<evidence type="ECO:0000256" key="1">
    <source>
        <dbReference type="SAM" id="MobiDB-lite"/>
    </source>
</evidence>
<dbReference type="AlphaFoldDB" id="A0A7I8XP99"/>
<proteinExistence type="predicted"/>
<gene>
    <name evidence="2" type="ORF">BXYJ_LOCUS13321</name>
</gene>
<feature type="compositionally biased region" description="Polar residues" evidence="1">
    <location>
        <begin position="227"/>
        <end position="264"/>
    </location>
</feature>
<name>A0A7I8XP99_BURXY</name>
<dbReference type="Proteomes" id="UP000582659">
    <property type="component" value="Unassembled WGS sequence"/>
</dbReference>
<accession>A0A7I8XP99</accession>
<protein>
    <submittedName>
        <fullName evidence="2">(pine wood nematode) hypothetical protein</fullName>
    </submittedName>
</protein>
<dbReference type="OrthoDB" id="5848579at2759"/>
<sequence length="501" mass="55843">MILASKNKKIQGRFGPSFSESGQLSLYFSAIQGNKGAVSSLQMADVSLTSQLANQYVCQTLTNTNNVINNIVLDIEKTLCETLPRSAAVIQDVLQKYKDPFKYSASIFNDTSTAQTRLPISIKTRKGTKEKREGTFATNVRGNIGAKNLEKACKAQNLVDESMVLVEVRRFERDFDEYCTVPPSDLPFIEIQQGVKYELVFEDMLDQKIELKTPNHGKNGMNGIPIHSNSPHPEIITHSTMKTHSNSPVNRSFPANQPLPQTSYSHSTQPTPSSKPPTSYPAAGGPERRRNHSHIGSVSKSAAAIREMEALKELPQFDIVEIIKADPKGRMVMDALRTEGIKKNGRQRVFFVQILGKYFSEVLKPQLCVANAATRRAFIDECFSQLSAVSNLLPNVEDYSNRMGNGFLDIYLKHQVTRERKKAQQKLNERQDVVGVNFDKIGIQNGSDLATLLMNLPQDSPSGSTGFDDDISIDPNSEEAAQLRKFNFLDDEVKFEMEPGF</sequence>
<comment type="caution">
    <text evidence="2">The sequence shown here is derived from an EMBL/GenBank/DDBJ whole genome shotgun (WGS) entry which is preliminary data.</text>
</comment>
<feature type="region of interest" description="Disordered" evidence="1">
    <location>
        <begin position="212"/>
        <end position="300"/>
    </location>
</feature>
<keyword evidence="3" id="KW-1185">Reference proteome</keyword>
<evidence type="ECO:0000313" key="3">
    <source>
        <dbReference type="Proteomes" id="UP000659654"/>
    </source>
</evidence>
<reference evidence="2" key="1">
    <citation type="submission" date="2020-09" db="EMBL/GenBank/DDBJ databases">
        <authorList>
            <person name="Kikuchi T."/>
        </authorList>
    </citation>
    <scope>NUCLEOTIDE SEQUENCE</scope>
    <source>
        <strain evidence="2">Ka4C1</strain>
    </source>
</reference>